<organism evidence="8 9">
    <name type="scientific">Candidatus Methylopumilus universalis</name>
    <dbReference type="NCBI Taxonomy" id="2588536"/>
    <lineage>
        <taxon>Bacteria</taxon>
        <taxon>Pseudomonadati</taxon>
        <taxon>Pseudomonadota</taxon>
        <taxon>Betaproteobacteria</taxon>
        <taxon>Nitrosomonadales</taxon>
        <taxon>Methylophilaceae</taxon>
        <taxon>Candidatus Methylopumilus</taxon>
    </lineage>
</organism>
<comment type="function">
    <text evidence="6">Catalyzes the reduction of dTDP-6-deoxy-L-lyxo-4-hexulose to yield dTDP-L-rhamnose.</text>
</comment>
<comment type="pathway">
    <text evidence="1 6">Carbohydrate biosynthesis; dTDP-L-rhamnose biosynthesis.</text>
</comment>
<dbReference type="GO" id="GO:0008831">
    <property type="term" value="F:dTDP-4-dehydrorhamnose reductase activity"/>
    <property type="evidence" value="ECO:0007669"/>
    <property type="project" value="UniProtKB-EC"/>
</dbReference>
<gene>
    <name evidence="8" type="primary">rfbD</name>
    <name evidence="8" type="ORF">FIT74_04365</name>
</gene>
<evidence type="ECO:0000256" key="3">
    <source>
        <dbReference type="ARBA" id="ARBA00012929"/>
    </source>
</evidence>
<dbReference type="CDD" id="cd05254">
    <property type="entry name" value="dTDP_HR_like_SDR_e"/>
    <property type="match status" value="1"/>
</dbReference>
<accession>A0ABX5VTS6</accession>
<evidence type="ECO:0000256" key="4">
    <source>
        <dbReference type="ARBA" id="ARBA00017099"/>
    </source>
</evidence>
<keyword evidence="6 8" id="KW-0560">Oxidoreductase</keyword>
<name>A0ABX5VTS6_9PROT</name>
<evidence type="ECO:0000256" key="2">
    <source>
        <dbReference type="ARBA" id="ARBA00010944"/>
    </source>
</evidence>
<dbReference type="Gene3D" id="3.90.25.10">
    <property type="entry name" value="UDP-galactose 4-epimerase, domain 1"/>
    <property type="match status" value="1"/>
</dbReference>
<evidence type="ECO:0000256" key="6">
    <source>
        <dbReference type="RuleBase" id="RU364082"/>
    </source>
</evidence>
<dbReference type="PANTHER" id="PTHR10491:SF4">
    <property type="entry name" value="METHIONINE ADENOSYLTRANSFERASE 2 SUBUNIT BETA"/>
    <property type="match status" value="1"/>
</dbReference>
<sequence length="322" mass="36415">MVFRKQNLDESCCVWWIPTLDSKTVIMKILLTGKDGQVGFALYEKIAPFAEVIATNKNELNLENSDSIRTFVEKVKPDMIINAAAYTDVDRAESEKLLAHQINAIAPKVLAEKASELNIPMIHFSTDYVFDGLKSEPYVESDQVNPQSVYGVTKWKGEEGVRNHKKHIILRTSWVFSSHGKNFLKTILKLIQEKTSLNVVNDQQGTPTSADAITDVTYKIIKTILKNPNFKDFGTYHVALEGGTNWYQYACFINEEALRLGLKTTMTSQDIKSISSDEYPTIAKRPMHSRLDTTKIKKTFMLELSDWEAEVASILKLALINT</sequence>
<dbReference type="SUPFAM" id="SSF51735">
    <property type="entry name" value="NAD(P)-binding Rossmann-fold domains"/>
    <property type="match status" value="1"/>
</dbReference>
<dbReference type="PANTHER" id="PTHR10491">
    <property type="entry name" value="DTDP-4-DEHYDRORHAMNOSE REDUCTASE"/>
    <property type="match status" value="1"/>
</dbReference>
<dbReference type="Pfam" id="PF04321">
    <property type="entry name" value="RmlD_sub_bind"/>
    <property type="match status" value="1"/>
</dbReference>
<dbReference type="Proteomes" id="UP000312702">
    <property type="component" value="Chromosome"/>
</dbReference>
<comment type="catalytic activity">
    <reaction evidence="5 6">
        <text>dTDP-beta-L-rhamnose + NADP(+) = dTDP-4-dehydro-beta-L-rhamnose + NADPH + H(+)</text>
        <dbReference type="Rhea" id="RHEA:21796"/>
        <dbReference type="ChEBI" id="CHEBI:15378"/>
        <dbReference type="ChEBI" id="CHEBI:57510"/>
        <dbReference type="ChEBI" id="CHEBI:57783"/>
        <dbReference type="ChEBI" id="CHEBI:58349"/>
        <dbReference type="ChEBI" id="CHEBI:62830"/>
        <dbReference type="EC" id="1.1.1.133"/>
    </reaction>
</comment>
<proteinExistence type="inferred from homology"/>
<evidence type="ECO:0000313" key="9">
    <source>
        <dbReference type="Proteomes" id="UP000312702"/>
    </source>
</evidence>
<dbReference type="EC" id="1.1.1.133" evidence="3 6"/>
<dbReference type="Gene3D" id="3.40.50.720">
    <property type="entry name" value="NAD(P)-binding Rossmann-like Domain"/>
    <property type="match status" value="1"/>
</dbReference>
<evidence type="ECO:0000259" key="7">
    <source>
        <dbReference type="Pfam" id="PF04321"/>
    </source>
</evidence>
<dbReference type="InterPro" id="IPR029903">
    <property type="entry name" value="RmlD-like-bd"/>
</dbReference>
<dbReference type="InterPro" id="IPR005913">
    <property type="entry name" value="dTDP_dehydrorham_reduct"/>
</dbReference>
<keyword evidence="6" id="KW-0521">NADP</keyword>
<feature type="domain" description="RmlD-like substrate binding" evidence="7">
    <location>
        <begin position="27"/>
        <end position="316"/>
    </location>
</feature>
<keyword evidence="9" id="KW-1185">Reference proteome</keyword>
<comment type="cofactor">
    <cofactor evidence="6">
        <name>Mg(2+)</name>
        <dbReference type="ChEBI" id="CHEBI:18420"/>
    </cofactor>
    <text evidence="6">Binds 1 Mg(2+) ion per monomer.</text>
</comment>
<comment type="similarity">
    <text evidence="2 6">Belongs to the dTDP-4-dehydrorhamnose reductase family.</text>
</comment>
<evidence type="ECO:0000313" key="8">
    <source>
        <dbReference type="EMBL" id="QDC61393.1"/>
    </source>
</evidence>
<reference evidence="8 9" key="1">
    <citation type="journal article" date="2019" name="ISME J.">
        <title>Evolution in action: habitat transition from sediment to the pelagial leads to genome streamlining in Methylophilaceae.</title>
        <authorList>
            <person name="Salcher M."/>
            <person name="Schaefle D."/>
            <person name="Kaspar M."/>
            <person name="Neuenschwander S.M."/>
            <person name="Ghai R."/>
        </authorList>
    </citation>
    <scope>NUCLEOTIDE SEQUENCE [LARGE SCALE GENOMIC DNA]</scope>
    <source>
        <strain evidence="8 9">MMS-VI-25</strain>
    </source>
</reference>
<evidence type="ECO:0000256" key="1">
    <source>
        <dbReference type="ARBA" id="ARBA00004781"/>
    </source>
</evidence>
<protein>
    <recommendedName>
        <fullName evidence="4 6">dTDP-4-dehydrorhamnose reductase</fullName>
        <ecNumber evidence="3 6">1.1.1.133</ecNumber>
    </recommendedName>
</protein>
<evidence type="ECO:0000256" key="5">
    <source>
        <dbReference type="ARBA" id="ARBA00048200"/>
    </source>
</evidence>
<dbReference type="NCBIfam" id="TIGR01214">
    <property type="entry name" value="rmlD"/>
    <property type="match status" value="1"/>
</dbReference>
<dbReference type="InterPro" id="IPR036291">
    <property type="entry name" value="NAD(P)-bd_dom_sf"/>
</dbReference>
<dbReference type="EMBL" id="CP040973">
    <property type="protein sequence ID" value="QDC61393.1"/>
    <property type="molecule type" value="Genomic_DNA"/>
</dbReference>